<keyword evidence="3 7" id="KW-1134">Transmembrane beta strand</keyword>
<evidence type="ECO:0000256" key="8">
    <source>
        <dbReference type="SAM" id="SignalP"/>
    </source>
</evidence>
<evidence type="ECO:0000256" key="6">
    <source>
        <dbReference type="ARBA" id="ARBA00023237"/>
    </source>
</evidence>
<comment type="subcellular location">
    <subcellularLocation>
        <location evidence="1 7">Cell outer membrane</location>
        <topology evidence="1 7">Multi-pass membrane protein</topology>
    </subcellularLocation>
</comment>
<keyword evidence="10" id="KW-0675">Receptor</keyword>
<dbReference type="Pfam" id="PF07715">
    <property type="entry name" value="Plug"/>
    <property type="match status" value="1"/>
</dbReference>
<dbReference type="InterPro" id="IPR008969">
    <property type="entry name" value="CarboxyPept-like_regulatory"/>
</dbReference>
<dbReference type="Gene3D" id="2.170.130.10">
    <property type="entry name" value="TonB-dependent receptor, plug domain"/>
    <property type="match status" value="1"/>
</dbReference>
<keyword evidence="2 7" id="KW-0813">Transport</keyword>
<dbReference type="SUPFAM" id="SSF49464">
    <property type="entry name" value="Carboxypeptidase regulatory domain-like"/>
    <property type="match status" value="1"/>
</dbReference>
<feature type="signal peptide" evidence="8">
    <location>
        <begin position="1"/>
        <end position="21"/>
    </location>
</feature>
<evidence type="ECO:0000313" key="11">
    <source>
        <dbReference type="Proteomes" id="UP000321926"/>
    </source>
</evidence>
<feature type="domain" description="TonB-dependent receptor plug" evidence="9">
    <location>
        <begin position="231"/>
        <end position="309"/>
    </location>
</feature>
<comment type="similarity">
    <text evidence="7">Belongs to the TonB-dependent receptor family.</text>
</comment>
<reference evidence="10 11" key="1">
    <citation type="submission" date="2019-08" db="EMBL/GenBank/DDBJ databases">
        <authorList>
            <person name="Shi S."/>
        </authorList>
    </citation>
    <scope>NUCLEOTIDE SEQUENCE [LARGE SCALE GENOMIC DNA]</scope>
    <source>
        <strain evidence="10 11">GY10130</strain>
    </source>
</reference>
<comment type="caution">
    <text evidence="10">The sequence shown here is derived from an EMBL/GenBank/DDBJ whole genome shotgun (WGS) entry which is preliminary data.</text>
</comment>
<keyword evidence="6 7" id="KW-0998">Cell outer membrane</keyword>
<dbReference type="SUPFAM" id="SSF56935">
    <property type="entry name" value="Porins"/>
    <property type="match status" value="1"/>
</dbReference>
<dbReference type="AlphaFoldDB" id="A0A5C8JAW9"/>
<dbReference type="Gene3D" id="3.55.50.30">
    <property type="match status" value="1"/>
</dbReference>
<dbReference type="InterPro" id="IPR012910">
    <property type="entry name" value="Plug_dom"/>
</dbReference>
<evidence type="ECO:0000256" key="1">
    <source>
        <dbReference type="ARBA" id="ARBA00004571"/>
    </source>
</evidence>
<organism evidence="10 11">
    <name type="scientific">Pontibacter qinzhouensis</name>
    <dbReference type="NCBI Taxonomy" id="2603253"/>
    <lineage>
        <taxon>Bacteria</taxon>
        <taxon>Pseudomonadati</taxon>
        <taxon>Bacteroidota</taxon>
        <taxon>Cytophagia</taxon>
        <taxon>Cytophagales</taxon>
        <taxon>Hymenobacteraceae</taxon>
        <taxon>Pontibacter</taxon>
    </lineage>
</organism>
<evidence type="ECO:0000313" key="10">
    <source>
        <dbReference type="EMBL" id="TXK33864.1"/>
    </source>
</evidence>
<dbReference type="Pfam" id="PF13715">
    <property type="entry name" value="CarbopepD_reg_2"/>
    <property type="match status" value="1"/>
</dbReference>
<evidence type="ECO:0000256" key="3">
    <source>
        <dbReference type="ARBA" id="ARBA00022452"/>
    </source>
</evidence>
<evidence type="ECO:0000256" key="7">
    <source>
        <dbReference type="PROSITE-ProRule" id="PRU01360"/>
    </source>
</evidence>
<keyword evidence="11" id="KW-1185">Reference proteome</keyword>
<keyword evidence="8" id="KW-0732">Signal</keyword>
<dbReference type="InterPro" id="IPR039426">
    <property type="entry name" value="TonB-dep_rcpt-like"/>
</dbReference>
<gene>
    <name evidence="10" type="ORF">FVR03_18255</name>
</gene>
<dbReference type="GO" id="GO:0009279">
    <property type="term" value="C:cell outer membrane"/>
    <property type="evidence" value="ECO:0007669"/>
    <property type="project" value="UniProtKB-SubCell"/>
</dbReference>
<name>A0A5C8JAW9_9BACT</name>
<dbReference type="RefSeq" id="WP_147923208.1">
    <property type="nucleotide sequence ID" value="NZ_VRTY01000084.1"/>
</dbReference>
<keyword evidence="4 7" id="KW-0812">Transmembrane</keyword>
<dbReference type="EMBL" id="VRTY01000084">
    <property type="protein sequence ID" value="TXK33864.1"/>
    <property type="molecule type" value="Genomic_DNA"/>
</dbReference>
<protein>
    <submittedName>
        <fullName evidence="10">TonB-dependent receptor</fullName>
    </submittedName>
</protein>
<sequence>MLKTTVLLLFFLFLQAPLLLAQDALLQKQVELQKAEGSVEEMLQELGQQSGITFSYSNSIGPDRQVKLQRTKQSVQAHLAALFQGQPVAYVVRENKIILYAVAAGKTTQAAAQKVTISGYVTDAASGEALIGATIQELSSKKGVTSNQYGFYSLTLPAGEAMVAVSYIGYQTRLLPLQLHHTDTTLALTLTPSSSNVQEVTVTAQTGQQLAPTGMTSIPIQRLKNVPTILGEPDVMKALALTPGVAIGNEGTTGLLVRGGSQDQNLILLDEATVYNAAHLFGFVSIFNPDALNKVDMYKGGFPARFGGRLSSVLDMTMKEGNNQEMKSEASIGLISSRFNIEGPIGSENTSFMFSGRASYLSLFMLPAYLNYHAQNRPSYYNYWLYDVNAKVNHRFKDGSRLFLSVYNGNDFWKTKERYSSDETTFNLGWGNTTATARYSRVLNPKLFFRSVLTNSQYRYGLNADNTTFEDDASTVTSSFETKSTVHDWTWRNGIDYYLSPNHQLKFGVESTHHTFRTSALAVETDTLHGANRPIAAWEHGVYLEDEAQPFTWLKLNAGLRGSAFQVEGRTYKSLEPRFSVNFLLPHEFAVKGAYSQMRQYIHLLTTSGIGLPNDIWVPATRSVAPQFAQQVSAGISKNLPKLRTELSVEAYHKTMTNLIDYRQGYNLLYSAFNSNWQDEIETGGHGEAYGLEFFANRTEGRFTGWLAYTLAWSNRRFSSINDNQWYPANFDRRHVISFTGNYKISSAWSFSGNWMFMSGQPATLPVAVQEDLKGNKTFIYTGRNNARMPAYHRLDVGAAYTLQTKRGRSATWNFGVYNAYNRINPFYLDFKNNYDTSSSNWEMIGRRLVMRSLFPLIPSVNYTLRFN</sequence>
<proteinExistence type="inferred from homology"/>
<feature type="chain" id="PRO_5023094607" evidence="8">
    <location>
        <begin position="22"/>
        <end position="868"/>
    </location>
</feature>
<dbReference type="InterPro" id="IPR037066">
    <property type="entry name" value="Plug_dom_sf"/>
</dbReference>
<dbReference type="PROSITE" id="PS52016">
    <property type="entry name" value="TONB_DEPENDENT_REC_3"/>
    <property type="match status" value="1"/>
</dbReference>
<dbReference type="InterPro" id="IPR036942">
    <property type="entry name" value="Beta-barrel_TonB_sf"/>
</dbReference>
<dbReference type="Gene3D" id="2.60.40.1120">
    <property type="entry name" value="Carboxypeptidase-like, regulatory domain"/>
    <property type="match status" value="1"/>
</dbReference>
<evidence type="ECO:0000256" key="4">
    <source>
        <dbReference type="ARBA" id="ARBA00022692"/>
    </source>
</evidence>
<evidence type="ECO:0000256" key="2">
    <source>
        <dbReference type="ARBA" id="ARBA00022448"/>
    </source>
</evidence>
<dbReference type="Proteomes" id="UP000321926">
    <property type="component" value="Unassembled WGS sequence"/>
</dbReference>
<evidence type="ECO:0000259" key="9">
    <source>
        <dbReference type="Pfam" id="PF07715"/>
    </source>
</evidence>
<dbReference type="OrthoDB" id="9758870at2"/>
<accession>A0A5C8JAW9</accession>
<evidence type="ECO:0000256" key="5">
    <source>
        <dbReference type="ARBA" id="ARBA00023136"/>
    </source>
</evidence>
<keyword evidence="5 7" id="KW-0472">Membrane</keyword>
<dbReference type="Gene3D" id="2.40.170.20">
    <property type="entry name" value="TonB-dependent receptor, beta-barrel domain"/>
    <property type="match status" value="1"/>
</dbReference>